<dbReference type="STRING" id="488538.SAR116_0430"/>
<proteinExistence type="predicted"/>
<keyword evidence="4" id="KW-1185">Reference proteome</keyword>
<dbReference type="EMBL" id="CP001751">
    <property type="protein sequence ID" value="ADE38673.1"/>
    <property type="molecule type" value="Genomic_DNA"/>
</dbReference>
<dbReference type="InterPro" id="IPR012902">
    <property type="entry name" value="N_methyl_site"/>
</dbReference>
<name>D5BQV9_PUNMI</name>
<evidence type="ECO:0000256" key="1">
    <source>
        <dbReference type="SAM" id="Phobius"/>
    </source>
</evidence>
<keyword evidence="1" id="KW-0812">Transmembrane</keyword>
<dbReference type="InterPro" id="IPR016187">
    <property type="entry name" value="CTDL_fold"/>
</dbReference>
<accession>D5BQV9</accession>
<dbReference type="eggNOG" id="COG3291">
    <property type="taxonomic scope" value="Bacteria"/>
</dbReference>
<dbReference type="AlphaFoldDB" id="D5BQV9"/>
<dbReference type="PROSITE" id="PS50041">
    <property type="entry name" value="C_TYPE_LECTIN_2"/>
    <property type="match status" value="1"/>
</dbReference>
<organism evidence="3 4">
    <name type="scientific">Puniceispirillum marinum (strain IMCC1322)</name>
    <dbReference type="NCBI Taxonomy" id="488538"/>
    <lineage>
        <taxon>Bacteria</taxon>
        <taxon>Pseudomonadati</taxon>
        <taxon>Pseudomonadota</taxon>
        <taxon>Alphaproteobacteria</taxon>
        <taxon>Candidatus Puniceispirillales</taxon>
        <taxon>Candidatus Puniceispirillaceae</taxon>
        <taxon>Candidatus Puniceispirillum</taxon>
    </lineage>
</organism>
<evidence type="ECO:0000313" key="3">
    <source>
        <dbReference type="EMBL" id="ADE38673.1"/>
    </source>
</evidence>
<dbReference type="Gene3D" id="3.10.100.10">
    <property type="entry name" value="Mannose-Binding Protein A, subunit A"/>
    <property type="match status" value="1"/>
</dbReference>
<dbReference type="Proteomes" id="UP000007460">
    <property type="component" value="Chromosome"/>
</dbReference>
<dbReference type="OrthoDB" id="500962at2"/>
<gene>
    <name evidence="3" type="ordered locus">SAR116_0430</name>
</gene>
<reference evidence="3 4" key="1">
    <citation type="journal article" date="2010" name="J. Bacteriol.">
        <title>Complete genome sequence of "Candidatus Puniceispirillum marinum" IMCC1322, a representative of the SAR116 clade in the Alphaproteobacteria.</title>
        <authorList>
            <person name="Oh H.M."/>
            <person name="Kwon K.K."/>
            <person name="Kang I."/>
            <person name="Kang S.G."/>
            <person name="Lee J.H."/>
            <person name="Kim S.J."/>
            <person name="Cho J.C."/>
        </authorList>
    </citation>
    <scope>NUCLEOTIDE SEQUENCE [LARGE SCALE GENOMIC DNA]</scope>
    <source>
        <strain evidence="3 4">IMCC1322</strain>
    </source>
</reference>
<dbReference type="InterPro" id="IPR013320">
    <property type="entry name" value="ConA-like_dom_sf"/>
</dbReference>
<dbReference type="SUPFAM" id="SSF56436">
    <property type="entry name" value="C-type lectin-like"/>
    <property type="match status" value="1"/>
</dbReference>
<feature type="domain" description="C-type lectin" evidence="2">
    <location>
        <begin position="573"/>
        <end position="657"/>
    </location>
</feature>
<dbReference type="Pfam" id="PF13385">
    <property type="entry name" value="Laminin_G_3"/>
    <property type="match status" value="1"/>
</dbReference>
<keyword evidence="1" id="KW-1133">Transmembrane helix</keyword>
<protein>
    <submittedName>
        <fullName evidence="3">Halomucin</fullName>
    </submittedName>
</protein>
<dbReference type="Pfam" id="PF07963">
    <property type="entry name" value="N_methyl"/>
    <property type="match status" value="1"/>
</dbReference>
<sequence>MLVSLIDYLVCQKTNLRRCNASKSGFSLVELLVYITVFAVASIGISSIFLTLQKHHVEVNQLGEYEGQKDLAQKLLRVNLRNAKSIGISDVKLNDSACLQLNNEVSSQRVGIKFNGAGRTIESLQTVNITDAMARSISFWVKAENGQVQENVILRWGETSGRQFAILLRNGELFVELEGSLFGTYGGINFLDNSWHHVVITFPHSTTSTVINGSILKQYVDGVRQNGNRREGTYGVPFIDRMRTTASKLLVGARDKKGTHSFKGGISDLRIWDDELEVQDISRLLNEEAGVNTVKTSAQILNWAMFDLGSTQQSQISDFSGRNNHGMLQNFDSGDLISFGNMKNVNSQKFCFFDLDADSFYELWQGEGDTPQNPTGQNGWAAKSKDVFVPGNDGFFNNVGTSPETVTANFAIGLASGSNVTVAQKNVTTSFSKNIIAPEQALCSITPSDVFIAPGCSVNQAFAAIVEGFDPEHDVLTVPAQSKQTMAMFTQYSGINNLPPSVNATWNQLDGILRFYSNDNKNLPTQIWNRAMRSVRLESLATNYSIEKKIVFSLGEHAMEINGKFHFYDFVYHNGQPYSFNTALARAHQIEPKMCGLQPYLMTITSPEESYFIDQTFMGRPYHGWIGASETEPGNWRWINGPDNGTRFWSGHGSGIPIIDDSTDNGVATNLLMYRNPVDNMLSVFDNDLAPLWIKNTDTRKIRFSNFSLGQTGKNVNEFQPKRSVSYSTSPAKHLIINRSSRGAGLWRSAPANAAYCQTPTPDLERICGHYREWGGMATDPNIQSANSVTIDMEIHNKYCKATP</sequence>
<keyword evidence="1" id="KW-0472">Membrane</keyword>
<dbReference type="RefSeq" id="WP_013045303.1">
    <property type="nucleotide sequence ID" value="NC_014010.1"/>
</dbReference>
<evidence type="ECO:0000259" key="2">
    <source>
        <dbReference type="PROSITE" id="PS50041"/>
    </source>
</evidence>
<dbReference type="Gene3D" id="2.60.120.200">
    <property type="match status" value="1"/>
</dbReference>
<dbReference type="InterPro" id="IPR016186">
    <property type="entry name" value="C-type_lectin-like/link_sf"/>
</dbReference>
<dbReference type="InterPro" id="IPR001304">
    <property type="entry name" value="C-type_lectin-like"/>
</dbReference>
<evidence type="ECO:0000313" key="4">
    <source>
        <dbReference type="Proteomes" id="UP000007460"/>
    </source>
</evidence>
<dbReference type="HOGENOM" id="CLU_350173_0_0_5"/>
<feature type="transmembrane region" description="Helical" evidence="1">
    <location>
        <begin position="31"/>
        <end position="52"/>
    </location>
</feature>
<dbReference type="KEGG" id="apb:SAR116_0430"/>
<dbReference type="SUPFAM" id="SSF49899">
    <property type="entry name" value="Concanavalin A-like lectins/glucanases"/>
    <property type="match status" value="1"/>
</dbReference>